<dbReference type="EMBL" id="QOCS01000005">
    <property type="protein sequence ID" value="RHW48350.1"/>
    <property type="molecule type" value="Genomic_DNA"/>
</dbReference>
<dbReference type="OrthoDB" id="2307098at2"/>
<evidence type="ECO:0000313" key="3">
    <source>
        <dbReference type="EMBL" id="RHW48350.1"/>
    </source>
</evidence>
<dbReference type="Pfam" id="PF11240">
    <property type="entry name" value="DUF3042"/>
    <property type="match status" value="1"/>
</dbReference>
<feature type="region of interest" description="Disordered" evidence="1">
    <location>
        <begin position="39"/>
        <end position="62"/>
    </location>
</feature>
<name>A0A347SQK7_9LACO</name>
<evidence type="ECO:0000256" key="2">
    <source>
        <dbReference type="SAM" id="Phobius"/>
    </source>
</evidence>
<evidence type="ECO:0000313" key="5">
    <source>
        <dbReference type="Proteomes" id="UP000284109"/>
    </source>
</evidence>
<feature type="compositionally biased region" description="Basic residues" evidence="1">
    <location>
        <begin position="49"/>
        <end position="62"/>
    </location>
</feature>
<dbReference type="Proteomes" id="UP000284822">
    <property type="component" value="Unassembled WGS sequence"/>
</dbReference>
<keyword evidence="2" id="KW-1133">Transmembrane helix</keyword>
<dbReference type="EMBL" id="QOCR01000004">
    <property type="protein sequence ID" value="RHW49614.1"/>
    <property type="molecule type" value="Genomic_DNA"/>
</dbReference>
<keyword evidence="2" id="KW-0812">Transmembrane</keyword>
<organism evidence="4 5">
    <name type="scientific">Bombilactobacillus bombi</name>
    <dbReference type="NCBI Taxonomy" id="1303590"/>
    <lineage>
        <taxon>Bacteria</taxon>
        <taxon>Bacillati</taxon>
        <taxon>Bacillota</taxon>
        <taxon>Bacilli</taxon>
        <taxon>Lactobacillales</taxon>
        <taxon>Lactobacillaceae</taxon>
        <taxon>Bombilactobacillus</taxon>
    </lineage>
</organism>
<protein>
    <submittedName>
        <fullName evidence="4">DUF3042 domain-containing protein</fullName>
    </submittedName>
</protein>
<sequence>MAQKHGVIKGIVIGSLATAGAVLGSALTYRQKVIKPVNDEEDRIEANRRKANRKAHSAHHAN</sequence>
<evidence type="ECO:0000313" key="6">
    <source>
        <dbReference type="Proteomes" id="UP000284822"/>
    </source>
</evidence>
<dbReference type="AlphaFoldDB" id="A0A347SQK7"/>
<comment type="caution">
    <text evidence="4">The sequence shown here is derived from an EMBL/GenBank/DDBJ whole genome shotgun (WGS) entry which is preliminary data.</text>
</comment>
<dbReference type="RefSeq" id="WP_118901147.1">
    <property type="nucleotide sequence ID" value="NZ_CP031513.1"/>
</dbReference>
<feature type="transmembrane region" description="Helical" evidence="2">
    <location>
        <begin position="6"/>
        <end position="29"/>
    </location>
</feature>
<keyword evidence="5" id="KW-1185">Reference proteome</keyword>
<reference evidence="5 6" key="1">
    <citation type="submission" date="2018-07" db="EMBL/GenBank/DDBJ databases">
        <title>Genome sequences of six Lactobacillus spp. isolated from bumble bee guts.</title>
        <authorList>
            <person name="Motta E.V.S."/>
            <person name="Moran N.A."/>
        </authorList>
    </citation>
    <scope>NUCLEOTIDE SEQUENCE [LARGE SCALE GENOMIC DNA]</scope>
    <source>
        <strain evidence="4 5">BI-1.1</strain>
        <strain evidence="3 6">LV-8.1</strain>
    </source>
</reference>
<dbReference type="Proteomes" id="UP000284109">
    <property type="component" value="Unassembled WGS sequence"/>
</dbReference>
<accession>A0A347SQK7</accession>
<dbReference type="KEGG" id="lbm:DS830_02040"/>
<gene>
    <name evidence="4" type="ORF">DS831_05470</name>
    <name evidence="3" type="ORF">DS832_01960</name>
</gene>
<proteinExistence type="predicted"/>
<evidence type="ECO:0000313" key="4">
    <source>
        <dbReference type="EMBL" id="RHW49614.1"/>
    </source>
</evidence>
<keyword evidence="2" id="KW-0472">Membrane</keyword>
<evidence type="ECO:0000256" key="1">
    <source>
        <dbReference type="SAM" id="MobiDB-lite"/>
    </source>
</evidence>
<dbReference type="InterPro" id="IPR021402">
    <property type="entry name" value="DUF3042"/>
</dbReference>